<protein>
    <submittedName>
        <fullName evidence="10">Thiosulfate transmembrane transporter</fullName>
    </submittedName>
</protein>
<keyword evidence="4 8" id="KW-0812">Transmembrane</keyword>
<evidence type="ECO:0000256" key="2">
    <source>
        <dbReference type="ARBA" id="ARBA00006375"/>
    </source>
</evidence>
<dbReference type="Pfam" id="PF00153">
    <property type="entry name" value="Mito_carr"/>
    <property type="match status" value="1"/>
</dbReference>
<evidence type="ECO:0000256" key="6">
    <source>
        <dbReference type="ARBA" id="ARBA00022989"/>
    </source>
</evidence>
<comment type="similarity">
    <text evidence="2 9">Belongs to the mitochondrial carrier (TC 2.A.29) family.</text>
</comment>
<evidence type="ECO:0000256" key="7">
    <source>
        <dbReference type="ARBA" id="ARBA00023136"/>
    </source>
</evidence>
<dbReference type="InterPro" id="IPR050391">
    <property type="entry name" value="Mito_Metabolite_Transporter"/>
</dbReference>
<evidence type="ECO:0000256" key="3">
    <source>
        <dbReference type="ARBA" id="ARBA00022448"/>
    </source>
</evidence>
<feature type="repeat" description="Solcar" evidence="8">
    <location>
        <begin position="10"/>
        <end position="89"/>
    </location>
</feature>
<evidence type="ECO:0000256" key="5">
    <source>
        <dbReference type="ARBA" id="ARBA00022737"/>
    </source>
</evidence>
<accession>A0ABR1FR54</accession>
<dbReference type="Gene3D" id="1.50.40.10">
    <property type="entry name" value="Mitochondrial carrier domain"/>
    <property type="match status" value="1"/>
</dbReference>
<evidence type="ECO:0000256" key="8">
    <source>
        <dbReference type="PROSITE-ProRule" id="PRU00282"/>
    </source>
</evidence>
<evidence type="ECO:0000256" key="1">
    <source>
        <dbReference type="ARBA" id="ARBA00004141"/>
    </source>
</evidence>
<proteinExistence type="inferred from homology"/>
<keyword evidence="11" id="KW-1185">Reference proteome</keyword>
<evidence type="ECO:0000313" key="10">
    <source>
        <dbReference type="EMBL" id="KAK7236203.1"/>
    </source>
</evidence>
<dbReference type="PANTHER" id="PTHR45618">
    <property type="entry name" value="MITOCHONDRIAL DICARBOXYLATE CARRIER-RELATED"/>
    <property type="match status" value="1"/>
</dbReference>
<keyword evidence="3 9" id="KW-0813">Transport</keyword>
<gene>
    <name evidence="10" type="ORF">SO694_00060265</name>
</gene>
<keyword evidence="7 8" id="KW-0472">Membrane</keyword>
<reference evidence="10 11" key="1">
    <citation type="submission" date="2024-03" db="EMBL/GenBank/DDBJ databases">
        <title>Aureococcus anophagefferens CCMP1851 and Kratosvirus quantuckense: Draft genome of a second virus-susceptible host strain in the model system.</title>
        <authorList>
            <person name="Chase E."/>
            <person name="Truchon A.R."/>
            <person name="Schepens W."/>
            <person name="Wilhelm S.W."/>
        </authorList>
    </citation>
    <scope>NUCLEOTIDE SEQUENCE [LARGE SCALE GENOMIC DNA]</scope>
    <source>
        <strain evidence="10 11">CCMP1851</strain>
    </source>
</reference>
<dbReference type="PROSITE" id="PS50920">
    <property type="entry name" value="SOLCAR"/>
    <property type="match status" value="1"/>
</dbReference>
<sequence length="124" mass="13164">MGGREDSLAWQLGLAGLAGFVAQGTVHGIETTMVRQQLASKPLHMVATARAIVGAEGVASLYRGFAAAGLRELSYTSLRFGLYEPLKKALGAEDPRPRLGALGPRAVPPPAWEQMRLLAGMRPL</sequence>
<comment type="subcellular location">
    <subcellularLocation>
        <location evidence="1">Membrane</location>
        <topology evidence="1">Multi-pass membrane protein</topology>
    </subcellularLocation>
</comment>
<dbReference type="InterPro" id="IPR023395">
    <property type="entry name" value="MCP_dom_sf"/>
</dbReference>
<evidence type="ECO:0000256" key="4">
    <source>
        <dbReference type="ARBA" id="ARBA00022692"/>
    </source>
</evidence>
<dbReference type="SUPFAM" id="SSF103506">
    <property type="entry name" value="Mitochondrial carrier"/>
    <property type="match status" value="1"/>
</dbReference>
<keyword evidence="6" id="KW-1133">Transmembrane helix</keyword>
<organism evidence="10 11">
    <name type="scientific">Aureococcus anophagefferens</name>
    <name type="common">Harmful bloom alga</name>
    <dbReference type="NCBI Taxonomy" id="44056"/>
    <lineage>
        <taxon>Eukaryota</taxon>
        <taxon>Sar</taxon>
        <taxon>Stramenopiles</taxon>
        <taxon>Ochrophyta</taxon>
        <taxon>Pelagophyceae</taxon>
        <taxon>Pelagomonadales</taxon>
        <taxon>Pelagomonadaceae</taxon>
        <taxon>Aureococcus</taxon>
    </lineage>
</organism>
<dbReference type="EMBL" id="JBBJCI010000286">
    <property type="protein sequence ID" value="KAK7236203.1"/>
    <property type="molecule type" value="Genomic_DNA"/>
</dbReference>
<dbReference type="Proteomes" id="UP001363151">
    <property type="component" value="Unassembled WGS sequence"/>
</dbReference>
<name>A0ABR1FR54_AURAN</name>
<keyword evidence="5" id="KW-0677">Repeat</keyword>
<comment type="caution">
    <text evidence="10">The sequence shown here is derived from an EMBL/GenBank/DDBJ whole genome shotgun (WGS) entry which is preliminary data.</text>
</comment>
<evidence type="ECO:0000256" key="9">
    <source>
        <dbReference type="RuleBase" id="RU000488"/>
    </source>
</evidence>
<dbReference type="InterPro" id="IPR018108">
    <property type="entry name" value="MCP_transmembrane"/>
</dbReference>
<evidence type="ECO:0000313" key="11">
    <source>
        <dbReference type="Proteomes" id="UP001363151"/>
    </source>
</evidence>